<accession>A0A917H2U5</accession>
<evidence type="ECO:0000313" key="2">
    <source>
        <dbReference type="Proteomes" id="UP000638848"/>
    </source>
</evidence>
<evidence type="ECO:0008006" key="3">
    <source>
        <dbReference type="Google" id="ProtNLM"/>
    </source>
</evidence>
<protein>
    <recommendedName>
        <fullName evidence="3">Transcriptional regulator, AbiEi antitoxin, Type IV TA system</fullName>
    </recommendedName>
</protein>
<comment type="caution">
    <text evidence="1">The sequence shown here is derived from an EMBL/GenBank/DDBJ whole genome shotgun (WGS) entry which is preliminary data.</text>
</comment>
<reference evidence="1" key="1">
    <citation type="journal article" date="2014" name="Int. J. Syst. Evol. Microbiol.">
        <title>Complete genome sequence of Corynebacterium casei LMG S-19264T (=DSM 44701T), isolated from a smear-ripened cheese.</title>
        <authorList>
            <consortium name="US DOE Joint Genome Institute (JGI-PGF)"/>
            <person name="Walter F."/>
            <person name="Albersmeier A."/>
            <person name="Kalinowski J."/>
            <person name="Ruckert C."/>
        </authorList>
    </citation>
    <scope>NUCLEOTIDE SEQUENCE</scope>
    <source>
        <strain evidence="1">CGMCC 1.12187</strain>
    </source>
</reference>
<keyword evidence="2" id="KW-1185">Reference proteome</keyword>
<gene>
    <name evidence="1" type="ORF">GCM10011374_31900</name>
</gene>
<dbReference type="RefSeq" id="WP_188539000.1">
    <property type="nucleotide sequence ID" value="NZ_BMEQ01000021.1"/>
</dbReference>
<dbReference type="AlphaFoldDB" id="A0A917H2U5"/>
<proteinExistence type="predicted"/>
<organism evidence="1 2">
    <name type="scientific">Kocuria dechangensis</name>
    <dbReference type="NCBI Taxonomy" id="1176249"/>
    <lineage>
        <taxon>Bacteria</taxon>
        <taxon>Bacillati</taxon>
        <taxon>Actinomycetota</taxon>
        <taxon>Actinomycetes</taxon>
        <taxon>Micrococcales</taxon>
        <taxon>Micrococcaceae</taxon>
        <taxon>Kocuria</taxon>
    </lineage>
</organism>
<dbReference type="Proteomes" id="UP000638848">
    <property type="component" value="Unassembled WGS sequence"/>
</dbReference>
<name>A0A917H2U5_9MICC</name>
<sequence>MRHPEPLPHQLQGIGFSRREALALGVAEHRLRRSDLTSPVGRGVRVPAECSAPLLEAARALTARFPGVVISHRSAALLHRLRVPERWETAPELWLMRTDNARALRRPGVVCRRTLLTPQEVVRVHGVPVTSPVRTFLDVCGELSVTEAVVVADGLINAHRWGIHRGTAPLCRPGEIDAALRGQEGRRGVRTARAAAERMRVGSDSPGETRLRLVLEDHGIHDLVLDHPLLGPDGTLLVQPDLALENHRLSLQYEGAHHDRAEQRVTDIRRLRATESVGWREIRICARDLHQHATTTRGRVPVAVALVWEAMGVARRL</sequence>
<dbReference type="EMBL" id="BMEQ01000021">
    <property type="protein sequence ID" value="GGG65631.1"/>
    <property type="molecule type" value="Genomic_DNA"/>
</dbReference>
<reference evidence="1" key="2">
    <citation type="submission" date="2020-09" db="EMBL/GenBank/DDBJ databases">
        <authorList>
            <person name="Sun Q."/>
            <person name="Zhou Y."/>
        </authorList>
    </citation>
    <scope>NUCLEOTIDE SEQUENCE</scope>
    <source>
        <strain evidence="1">CGMCC 1.12187</strain>
    </source>
</reference>
<evidence type="ECO:0000313" key="1">
    <source>
        <dbReference type="EMBL" id="GGG65631.1"/>
    </source>
</evidence>